<gene>
    <name evidence="1" type="ORF">DIATSA_LOCUS10086</name>
</gene>
<organism evidence="1 2">
    <name type="scientific">Diatraea saccharalis</name>
    <name type="common">sugarcane borer</name>
    <dbReference type="NCBI Taxonomy" id="40085"/>
    <lineage>
        <taxon>Eukaryota</taxon>
        <taxon>Metazoa</taxon>
        <taxon>Ecdysozoa</taxon>
        <taxon>Arthropoda</taxon>
        <taxon>Hexapoda</taxon>
        <taxon>Insecta</taxon>
        <taxon>Pterygota</taxon>
        <taxon>Neoptera</taxon>
        <taxon>Endopterygota</taxon>
        <taxon>Lepidoptera</taxon>
        <taxon>Glossata</taxon>
        <taxon>Ditrysia</taxon>
        <taxon>Pyraloidea</taxon>
        <taxon>Crambidae</taxon>
        <taxon>Crambinae</taxon>
        <taxon>Diatraea</taxon>
    </lineage>
</organism>
<evidence type="ECO:0000313" key="2">
    <source>
        <dbReference type="Proteomes" id="UP001153714"/>
    </source>
</evidence>
<dbReference type="SUPFAM" id="SSF50494">
    <property type="entry name" value="Trypsin-like serine proteases"/>
    <property type="match status" value="1"/>
</dbReference>
<protein>
    <recommendedName>
        <fullName evidence="3">Peptidase S1 domain-containing protein</fullName>
    </recommendedName>
</protein>
<reference evidence="1" key="2">
    <citation type="submission" date="2022-10" db="EMBL/GenBank/DDBJ databases">
        <authorList>
            <consortium name="ENA_rothamsted_submissions"/>
            <consortium name="culmorum"/>
            <person name="King R."/>
        </authorList>
    </citation>
    <scope>NUCLEOTIDE SEQUENCE</scope>
</reference>
<dbReference type="OrthoDB" id="7491732at2759"/>
<dbReference type="Proteomes" id="UP001153714">
    <property type="component" value="Chromosome 4"/>
</dbReference>
<evidence type="ECO:0000313" key="1">
    <source>
        <dbReference type="EMBL" id="CAG9792566.1"/>
    </source>
</evidence>
<dbReference type="EMBL" id="OU893335">
    <property type="protein sequence ID" value="CAG9792566.1"/>
    <property type="molecule type" value="Genomic_DNA"/>
</dbReference>
<dbReference type="InterPro" id="IPR043504">
    <property type="entry name" value="Peptidase_S1_PA_chymotrypsin"/>
</dbReference>
<evidence type="ECO:0008006" key="3">
    <source>
        <dbReference type="Google" id="ProtNLM"/>
    </source>
</evidence>
<accession>A0A9N9WI12</accession>
<dbReference type="InterPro" id="IPR009003">
    <property type="entry name" value="Peptidase_S1_PA"/>
</dbReference>
<keyword evidence="2" id="KW-1185">Reference proteome</keyword>
<sequence>MVSRARAVFGYNCSGPSVPIRDYSYHPDYETNSYSALAMVQLETDFITIDLHPICPPPTYFIEPEFFAMTIMNNCKKPVVKLYEMDFVNPDECKTYYRKSGLDISSMWPTHTTCARAVSGGECVWRSGAVLALRQGGRWRLVGSSIVQVGFGVYGPGCGAPARFLDYSIFQRWVRHTVANIGRPAISRLSPNAMVLRRSLSNLQRYGPCDLDEMKYVIYADHTDIQFRGLNMRTVRYNADNAKKYVKPRLYLRRWCAGAAAMCQDFQNIEIEFYVEIHYKDSVTYDVKAYGHEAKAIDVRRAMKYINENKKRP</sequence>
<reference evidence="1" key="1">
    <citation type="submission" date="2021-12" db="EMBL/GenBank/DDBJ databases">
        <authorList>
            <person name="King R."/>
        </authorList>
    </citation>
    <scope>NUCLEOTIDE SEQUENCE</scope>
</reference>
<dbReference type="AlphaFoldDB" id="A0A9N9WI12"/>
<name>A0A9N9WI12_9NEOP</name>
<proteinExistence type="predicted"/>
<dbReference type="Gene3D" id="2.40.10.10">
    <property type="entry name" value="Trypsin-like serine proteases"/>
    <property type="match status" value="1"/>
</dbReference>